<dbReference type="GO" id="GO:0031124">
    <property type="term" value="P:mRNA 3'-end processing"/>
    <property type="evidence" value="ECO:0007669"/>
    <property type="project" value="TreeGrafter"/>
</dbReference>
<evidence type="ECO:0000313" key="2">
    <source>
        <dbReference type="EMBL" id="GIX94091.1"/>
    </source>
</evidence>
<keyword evidence="3" id="KW-1185">Reference proteome</keyword>
<dbReference type="Pfam" id="PF04818">
    <property type="entry name" value="CID"/>
    <property type="match status" value="1"/>
</dbReference>
<gene>
    <name evidence="2" type="ORF">CEXT_238681</name>
</gene>
<dbReference type="AlphaFoldDB" id="A0AAV4PEE7"/>
<reference evidence="2 3" key="1">
    <citation type="submission" date="2021-06" db="EMBL/GenBank/DDBJ databases">
        <title>Caerostris extrusa draft genome.</title>
        <authorList>
            <person name="Kono N."/>
            <person name="Arakawa K."/>
        </authorList>
    </citation>
    <scope>NUCLEOTIDE SEQUENCE [LARGE SCALE GENOMIC DNA]</scope>
</reference>
<proteinExistence type="predicted"/>
<name>A0AAV4PEE7_CAEEX</name>
<dbReference type="Gene3D" id="1.25.40.90">
    <property type="match status" value="1"/>
</dbReference>
<accession>A0AAV4PEE7</accession>
<dbReference type="PANTHER" id="PTHR12460">
    <property type="entry name" value="CYCLIN-DEPENDENT KINASE INHIBITOR-RELATED PROTEIN"/>
    <property type="match status" value="1"/>
</dbReference>
<protein>
    <recommendedName>
        <fullName evidence="1">CID domain-containing protein</fullName>
    </recommendedName>
</protein>
<dbReference type="InterPro" id="IPR008942">
    <property type="entry name" value="ENTH_VHS"/>
</dbReference>
<dbReference type="EMBL" id="BPLR01004332">
    <property type="protein sequence ID" value="GIX94091.1"/>
    <property type="molecule type" value="Genomic_DNA"/>
</dbReference>
<dbReference type="GO" id="GO:0000993">
    <property type="term" value="F:RNA polymerase II complex binding"/>
    <property type="evidence" value="ECO:0007669"/>
    <property type="project" value="TreeGrafter"/>
</dbReference>
<sequence>MSSSLSDTALEKKFQGATNTQDSIQALSLWLLHHKTHHQKIVAAWMKVLQKDDLDFLKINRLLDNFLCYVKEVIQCSSINRVHAKSVPIVNYINLQFIDFWKLLLLVRDEHIRSSILRVFDIWEQRSIYSPAFIADLRAILANSKVPSTAESKLLADFKPETVINKK</sequence>
<dbReference type="SUPFAM" id="SSF48464">
    <property type="entry name" value="ENTH/VHS domain"/>
    <property type="match status" value="1"/>
</dbReference>
<dbReference type="PROSITE" id="PS51391">
    <property type="entry name" value="CID"/>
    <property type="match status" value="1"/>
</dbReference>
<feature type="domain" description="CID" evidence="1">
    <location>
        <begin position="2"/>
        <end position="145"/>
    </location>
</feature>
<dbReference type="Proteomes" id="UP001054945">
    <property type="component" value="Unassembled WGS sequence"/>
</dbReference>
<dbReference type="PANTHER" id="PTHR12460:SF40">
    <property type="entry name" value="REGULATION OF NUCLEAR PRE-MRNA DOMAIN-CONTAINING PROTEIN 2"/>
    <property type="match status" value="1"/>
</dbReference>
<evidence type="ECO:0000313" key="3">
    <source>
        <dbReference type="Proteomes" id="UP001054945"/>
    </source>
</evidence>
<dbReference type="InterPro" id="IPR006569">
    <property type="entry name" value="CID_dom"/>
</dbReference>
<comment type="caution">
    <text evidence="2">The sequence shown here is derived from an EMBL/GenBank/DDBJ whole genome shotgun (WGS) entry which is preliminary data.</text>
</comment>
<dbReference type="SMART" id="SM00582">
    <property type="entry name" value="RPR"/>
    <property type="match status" value="1"/>
</dbReference>
<organism evidence="2 3">
    <name type="scientific">Caerostris extrusa</name>
    <name type="common">Bark spider</name>
    <name type="synonym">Caerostris bankana</name>
    <dbReference type="NCBI Taxonomy" id="172846"/>
    <lineage>
        <taxon>Eukaryota</taxon>
        <taxon>Metazoa</taxon>
        <taxon>Ecdysozoa</taxon>
        <taxon>Arthropoda</taxon>
        <taxon>Chelicerata</taxon>
        <taxon>Arachnida</taxon>
        <taxon>Araneae</taxon>
        <taxon>Araneomorphae</taxon>
        <taxon>Entelegynae</taxon>
        <taxon>Araneoidea</taxon>
        <taxon>Araneidae</taxon>
        <taxon>Caerostris</taxon>
    </lineage>
</organism>
<evidence type="ECO:0000259" key="1">
    <source>
        <dbReference type="PROSITE" id="PS51391"/>
    </source>
</evidence>